<reference evidence="1 2" key="1">
    <citation type="submission" date="2015-09" db="EMBL/GenBank/DDBJ databases">
        <title>Draft genome of the parasitic nematode Teladorsagia circumcincta isolate WARC Sus (inbred).</title>
        <authorList>
            <person name="Mitreva M."/>
        </authorList>
    </citation>
    <scope>NUCLEOTIDE SEQUENCE [LARGE SCALE GENOMIC DNA]</scope>
    <source>
        <strain evidence="1 2">S</strain>
    </source>
</reference>
<accession>A0A2G9UI58</accession>
<evidence type="ECO:0000313" key="2">
    <source>
        <dbReference type="Proteomes" id="UP000230423"/>
    </source>
</evidence>
<dbReference type="Proteomes" id="UP000230423">
    <property type="component" value="Unassembled WGS sequence"/>
</dbReference>
<proteinExistence type="predicted"/>
<sequence length="40" mass="4696">MRGLHIEIAGRLLQTQDPKRRSKLELQLRSFCGDHVFRSC</sequence>
<evidence type="ECO:0000313" key="1">
    <source>
        <dbReference type="EMBL" id="PIO69924.1"/>
    </source>
</evidence>
<protein>
    <submittedName>
        <fullName evidence="1">Uncharacterized protein</fullName>
    </submittedName>
</protein>
<name>A0A2G9UI58_TELCI</name>
<dbReference type="AlphaFoldDB" id="A0A2G9UI58"/>
<keyword evidence="2" id="KW-1185">Reference proteome</keyword>
<dbReference type="EMBL" id="KZ346463">
    <property type="protein sequence ID" value="PIO69924.1"/>
    <property type="molecule type" value="Genomic_DNA"/>
</dbReference>
<gene>
    <name evidence="1" type="ORF">TELCIR_08236</name>
</gene>
<organism evidence="1 2">
    <name type="scientific">Teladorsagia circumcincta</name>
    <name type="common">Brown stomach worm</name>
    <name type="synonym">Ostertagia circumcincta</name>
    <dbReference type="NCBI Taxonomy" id="45464"/>
    <lineage>
        <taxon>Eukaryota</taxon>
        <taxon>Metazoa</taxon>
        <taxon>Ecdysozoa</taxon>
        <taxon>Nematoda</taxon>
        <taxon>Chromadorea</taxon>
        <taxon>Rhabditida</taxon>
        <taxon>Rhabditina</taxon>
        <taxon>Rhabditomorpha</taxon>
        <taxon>Strongyloidea</taxon>
        <taxon>Trichostrongylidae</taxon>
        <taxon>Teladorsagia</taxon>
    </lineage>
</organism>